<proteinExistence type="predicted"/>
<organism evidence="1 2">
    <name type="scientific">Paramecium tetraurelia</name>
    <dbReference type="NCBI Taxonomy" id="5888"/>
    <lineage>
        <taxon>Eukaryota</taxon>
        <taxon>Sar</taxon>
        <taxon>Alveolata</taxon>
        <taxon>Ciliophora</taxon>
        <taxon>Intramacronucleata</taxon>
        <taxon>Oligohymenophorea</taxon>
        <taxon>Peniculida</taxon>
        <taxon>Parameciidae</taxon>
        <taxon>Paramecium</taxon>
    </lineage>
</organism>
<evidence type="ECO:0000313" key="1">
    <source>
        <dbReference type="EMBL" id="CAK86661.1"/>
    </source>
</evidence>
<dbReference type="RefSeq" id="XP_001454058.1">
    <property type="nucleotide sequence ID" value="XM_001454021.1"/>
</dbReference>
<gene>
    <name evidence="1" type="ORF">GSPATT00020333001</name>
</gene>
<dbReference type="InParanoid" id="A0DUE4"/>
<dbReference type="Proteomes" id="UP000000600">
    <property type="component" value="Unassembled WGS sequence"/>
</dbReference>
<name>A0DUE4_PARTE</name>
<dbReference type="KEGG" id="ptm:GSPATT00020333001"/>
<reference evidence="1 2" key="1">
    <citation type="journal article" date="2006" name="Nature">
        <title>Global trends of whole-genome duplications revealed by the ciliate Paramecium tetraurelia.</title>
        <authorList>
            <consortium name="Genoscope"/>
            <person name="Aury J.-M."/>
            <person name="Jaillon O."/>
            <person name="Duret L."/>
            <person name="Noel B."/>
            <person name="Jubin C."/>
            <person name="Porcel B.M."/>
            <person name="Segurens B."/>
            <person name="Daubin V."/>
            <person name="Anthouard V."/>
            <person name="Aiach N."/>
            <person name="Arnaiz O."/>
            <person name="Billaut A."/>
            <person name="Beisson J."/>
            <person name="Blanc I."/>
            <person name="Bouhouche K."/>
            <person name="Camara F."/>
            <person name="Duharcourt S."/>
            <person name="Guigo R."/>
            <person name="Gogendeau D."/>
            <person name="Katinka M."/>
            <person name="Keller A.-M."/>
            <person name="Kissmehl R."/>
            <person name="Klotz C."/>
            <person name="Koll F."/>
            <person name="Le Moue A."/>
            <person name="Lepere C."/>
            <person name="Malinsky S."/>
            <person name="Nowacki M."/>
            <person name="Nowak J.K."/>
            <person name="Plattner H."/>
            <person name="Poulain J."/>
            <person name="Ruiz F."/>
            <person name="Serrano V."/>
            <person name="Zagulski M."/>
            <person name="Dessen P."/>
            <person name="Betermier M."/>
            <person name="Weissenbach J."/>
            <person name="Scarpelli C."/>
            <person name="Schachter V."/>
            <person name="Sperling L."/>
            <person name="Meyer E."/>
            <person name="Cohen J."/>
            <person name="Wincker P."/>
        </authorList>
    </citation>
    <scope>NUCLEOTIDE SEQUENCE [LARGE SCALE GENOMIC DNA]</scope>
    <source>
        <strain evidence="1 2">Stock d4-2</strain>
    </source>
</reference>
<protein>
    <submittedName>
        <fullName evidence="1">Uncharacterized protein</fullName>
    </submittedName>
</protein>
<dbReference type="EMBL" id="CT868585">
    <property type="protein sequence ID" value="CAK86661.1"/>
    <property type="molecule type" value="Genomic_DNA"/>
</dbReference>
<dbReference type="AlphaFoldDB" id="A0DUE4"/>
<dbReference type="HOGENOM" id="CLU_2676402_0_0_1"/>
<sequence length="75" mass="9112">MSDRKQQLEKKEKDYHQSLLMEKQVLDEFHKPYDIMRKPQLDTMNEGSLSEKVKQYFQNLNVIKQTNMVLIQIRL</sequence>
<accession>A0DUE4</accession>
<keyword evidence="2" id="KW-1185">Reference proteome</keyword>
<evidence type="ECO:0000313" key="2">
    <source>
        <dbReference type="Proteomes" id="UP000000600"/>
    </source>
</evidence>
<dbReference type="GeneID" id="5039843"/>